<keyword evidence="2" id="KW-1185">Reference proteome</keyword>
<dbReference type="GO" id="GO:0006085">
    <property type="term" value="P:acetyl-CoA biosynthetic process"/>
    <property type="evidence" value="ECO:0007669"/>
    <property type="project" value="TreeGrafter"/>
</dbReference>
<name>A0A2N5UTN4_9BASI</name>
<protein>
    <submittedName>
        <fullName evidence="1">Uncharacterized protein</fullName>
    </submittedName>
</protein>
<dbReference type="GO" id="GO:0006633">
    <property type="term" value="P:fatty acid biosynthetic process"/>
    <property type="evidence" value="ECO:0007669"/>
    <property type="project" value="TreeGrafter"/>
</dbReference>
<dbReference type="PANTHER" id="PTHR23118:SF42">
    <property type="entry name" value="ATP-CITRATE SYNTHASE"/>
    <property type="match status" value="1"/>
</dbReference>
<dbReference type="InterPro" id="IPR016102">
    <property type="entry name" value="Succinyl-CoA_synth-like"/>
</dbReference>
<dbReference type="EMBL" id="PGCJ01000173">
    <property type="protein sequence ID" value="PLW41094.1"/>
    <property type="molecule type" value="Genomic_DNA"/>
</dbReference>
<proteinExistence type="predicted"/>
<dbReference type="AlphaFoldDB" id="A0A2N5UTN4"/>
<dbReference type="STRING" id="200324.A0A2N5UTN4"/>
<dbReference type="PANTHER" id="PTHR23118">
    <property type="entry name" value="ATP-CITRATE SYNTHASE"/>
    <property type="match status" value="1"/>
</dbReference>
<evidence type="ECO:0000313" key="1">
    <source>
        <dbReference type="EMBL" id="PLW41094.1"/>
    </source>
</evidence>
<evidence type="ECO:0000313" key="2">
    <source>
        <dbReference type="Proteomes" id="UP000235388"/>
    </source>
</evidence>
<dbReference type="Proteomes" id="UP000235388">
    <property type="component" value="Unassembled WGS sequence"/>
</dbReference>
<gene>
    <name evidence="1" type="ORF">PCANC_22276</name>
</gene>
<dbReference type="GO" id="GO:0003878">
    <property type="term" value="F:ATP citrate synthase activity"/>
    <property type="evidence" value="ECO:0007669"/>
    <property type="project" value="TreeGrafter"/>
</dbReference>
<reference evidence="1 2" key="1">
    <citation type="submission" date="2017-11" db="EMBL/GenBank/DDBJ databases">
        <title>De novo assembly and phasing of dikaryotic genomes from two isolates of Puccinia coronata f. sp. avenae, the causal agent of oat crown rust.</title>
        <authorList>
            <person name="Miller M.E."/>
            <person name="Zhang Y."/>
            <person name="Omidvar V."/>
            <person name="Sperschneider J."/>
            <person name="Schwessinger B."/>
            <person name="Raley C."/>
            <person name="Palmer J.M."/>
            <person name="Garnica D."/>
            <person name="Upadhyaya N."/>
            <person name="Rathjen J."/>
            <person name="Taylor J.M."/>
            <person name="Park R.F."/>
            <person name="Dodds P.N."/>
            <person name="Hirsch C.D."/>
            <person name="Kianian S.F."/>
            <person name="Figueroa M."/>
        </authorList>
    </citation>
    <scope>NUCLEOTIDE SEQUENCE [LARGE SCALE GENOMIC DNA]</scope>
    <source>
        <strain evidence="1">12NC29</strain>
    </source>
</reference>
<feature type="non-terminal residue" evidence="1">
    <location>
        <position position="69"/>
    </location>
</feature>
<accession>A0A2N5UTN4</accession>
<dbReference type="Gene3D" id="3.40.50.261">
    <property type="entry name" value="Succinyl-CoA synthetase domains"/>
    <property type="match status" value="1"/>
</dbReference>
<comment type="caution">
    <text evidence="1">The sequence shown here is derived from an EMBL/GenBank/DDBJ whole genome shotgun (WGS) entry which is preliminary data.</text>
</comment>
<dbReference type="GO" id="GO:0005829">
    <property type="term" value="C:cytosol"/>
    <property type="evidence" value="ECO:0007669"/>
    <property type="project" value="TreeGrafter"/>
</dbReference>
<sequence length="69" mass="7381">MDNTISSKLYRPGSVAYVSKSGGRLNKHNHILTHTTNTMYDGIAIGGITTLEQTSFIACSATNHTPSAK</sequence>
<organism evidence="1 2">
    <name type="scientific">Puccinia coronata f. sp. avenae</name>
    <dbReference type="NCBI Taxonomy" id="200324"/>
    <lineage>
        <taxon>Eukaryota</taxon>
        <taxon>Fungi</taxon>
        <taxon>Dikarya</taxon>
        <taxon>Basidiomycota</taxon>
        <taxon>Pucciniomycotina</taxon>
        <taxon>Pucciniomycetes</taxon>
        <taxon>Pucciniales</taxon>
        <taxon>Pucciniaceae</taxon>
        <taxon>Puccinia</taxon>
    </lineage>
</organism>
<dbReference type="OrthoDB" id="3020460at2759"/>
<dbReference type="InterPro" id="IPR002020">
    <property type="entry name" value="Citrate_synthase"/>
</dbReference>